<comment type="similarity">
    <text evidence="1">Belongs to the peptidase U4 family.</text>
</comment>
<evidence type="ECO:0000256" key="3">
    <source>
        <dbReference type="SAM" id="Phobius"/>
    </source>
</evidence>
<dbReference type="KEGG" id="cfer:D4Z93_05465"/>
<feature type="transmembrane region" description="Helical" evidence="3">
    <location>
        <begin position="61"/>
        <end position="78"/>
    </location>
</feature>
<dbReference type="GO" id="GO:0005886">
    <property type="term" value="C:plasma membrane"/>
    <property type="evidence" value="ECO:0007669"/>
    <property type="project" value="UniProtKB-SubCell"/>
</dbReference>
<dbReference type="PIRSF" id="PIRSF018571">
    <property type="entry name" value="SpoIIGA"/>
    <property type="match status" value="1"/>
</dbReference>
<keyword evidence="1" id="KW-0645">Protease</keyword>
<evidence type="ECO:0000256" key="1">
    <source>
        <dbReference type="PIRNR" id="PIRNR018571"/>
    </source>
</evidence>
<protein>
    <recommendedName>
        <fullName evidence="1">Sporulation sigma-E factor-processing peptidase</fullName>
        <ecNumber evidence="1">3.4.23.-</ecNumber>
    </recommendedName>
    <alternativeName>
        <fullName evidence="1">Membrane-associated aspartic protease</fullName>
    </alternativeName>
    <alternativeName>
        <fullName evidence="1">Stage II sporulation protein GA</fullName>
    </alternativeName>
</protein>
<evidence type="ECO:0000313" key="5">
    <source>
        <dbReference type="Proteomes" id="UP000266301"/>
    </source>
</evidence>
<feature type="transmembrane region" description="Helical" evidence="3">
    <location>
        <begin position="85"/>
        <end position="106"/>
    </location>
</feature>
<dbReference type="GO" id="GO:0030435">
    <property type="term" value="P:sporulation resulting in formation of a cellular spore"/>
    <property type="evidence" value="ECO:0007669"/>
    <property type="project" value="UniProtKB-KW"/>
</dbReference>
<feature type="transmembrane region" description="Helical" evidence="3">
    <location>
        <begin position="6"/>
        <end position="24"/>
    </location>
</feature>
<keyword evidence="1" id="KW-0378">Hydrolase</keyword>
<comment type="subcellular location">
    <subcellularLocation>
        <location evidence="1">Cell membrane</location>
    </subcellularLocation>
</comment>
<evidence type="ECO:0000256" key="2">
    <source>
        <dbReference type="PIRSR" id="PIRSR018571-1"/>
    </source>
</evidence>
<dbReference type="NCBIfam" id="TIGR02854">
    <property type="entry name" value="spore_II_GA"/>
    <property type="match status" value="1"/>
</dbReference>
<reference evidence="4 5" key="1">
    <citation type="journal article" date="2019" name="Int. J. Syst. Evol. Microbiol.">
        <title>Clostridium fermenticellae sp. nov., isolated from the mud in a fermentation cellar for the production of the Chinese liquor, baijiu.</title>
        <authorList>
            <person name="Xu P.X."/>
            <person name="Chai L.J."/>
            <person name="Qiu T."/>
            <person name="Zhang X.J."/>
            <person name="Lu Z.M."/>
            <person name="Xiao C."/>
            <person name="Wang S.T."/>
            <person name="Shen C.H."/>
            <person name="Shi J.S."/>
            <person name="Xu Z.H."/>
        </authorList>
    </citation>
    <scope>NUCLEOTIDE SEQUENCE [LARGE SCALE GENOMIC DNA]</scope>
    <source>
        <strain evidence="4 5">JN500901</strain>
    </source>
</reference>
<keyword evidence="1" id="KW-0749">Sporulation</keyword>
<keyword evidence="3" id="KW-0812">Transmembrane</keyword>
<dbReference type="Pfam" id="PF03419">
    <property type="entry name" value="Peptidase_U4"/>
    <property type="match status" value="1"/>
</dbReference>
<keyword evidence="3" id="KW-1133">Transmembrane helix</keyword>
<dbReference type="GO" id="GO:0030436">
    <property type="term" value="P:asexual sporulation"/>
    <property type="evidence" value="ECO:0007669"/>
    <property type="project" value="InterPro"/>
</dbReference>
<keyword evidence="1" id="KW-1003">Cell membrane</keyword>
<dbReference type="GO" id="GO:0006508">
    <property type="term" value="P:proteolysis"/>
    <property type="evidence" value="ECO:0007669"/>
    <property type="project" value="UniProtKB-KW"/>
</dbReference>
<feature type="active site" evidence="2">
    <location>
        <position position="173"/>
    </location>
</feature>
<dbReference type="EC" id="3.4.23.-" evidence="1"/>
<dbReference type="AlphaFoldDB" id="A0A386H2Q2"/>
<dbReference type="RefSeq" id="WP_119971078.1">
    <property type="nucleotide sequence ID" value="NZ_CP032416.1"/>
</dbReference>
<keyword evidence="1 3" id="KW-0472">Membrane</keyword>
<dbReference type="EMBL" id="CP032416">
    <property type="protein sequence ID" value="AYD39991.1"/>
    <property type="molecule type" value="Genomic_DNA"/>
</dbReference>
<sequence length="266" mass="30990">MIVYIDVLILENVIVNFFLLYLTARTLKIEIKFVYIFISAVFGGMYTIVLVYPALFRFSSILFKLLAALIMVFIAFRCKELKLNFKILCIFILYSMVLAGMCMFIEYNNSIYENYFAIYDFSYKKLMISIMLIYMCIDRILIYVKDKKSINKFVFKVDIVLDNSVKTINAFLDTGNELREPATNLPVIVVEESIFKDIDLNVYDKFYIPYKVINGQSGVMKGIKPKCVVIHENDKSEKKDAIIAFCNKKLSEFNEYNALLSRSMTF</sequence>
<organism evidence="4 5">
    <name type="scientific">Clostridium fermenticellae</name>
    <dbReference type="NCBI Taxonomy" id="2068654"/>
    <lineage>
        <taxon>Bacteria</taxon>
        <taxon>Bacillati</taxon>
        <taxon>Bacillota</taxon>
        <taxon>Clostridia</taxon>
        <taxon>Eubacteriales</taxon>
        <taxon>Clostridiaceae</taxon>
        <taxon>Clostridium</taxon>
    </lineage>
</organism>
<comment type="function">
    <text evidence="1">Probable aspartic protease that is responsible for the proteolytic cleavage of the RNA polymerase sigma E factor (SigE/spoIIGB) to yield the active peptide in the mother cell during sporulation. Responds to a signal from the forespore that is triggered by the extracellular signal protein SpoIIR.</text>
</comment>
<name>A0A386H2Q2_9CLOT</name>
<dbReference type="GO" id="GO:0004190">
    <property type="term" value="F:aspartic-type endopeptidase activity"/>
    <property type="evidence" value="ECO:0007669"/>
    <property type="project" value="UniProtKB-KW"/>
</dbReference>
<feature type="transmembrane region" description="Helical" evidence="3">
    <location>
        <begin position="33"/>
        <end position="55"/>
    </location>
</feature>
<dbReference type="OrthoDB" id="2690199at2"/>
<accession>A0A386H2Q2</accession>
<evidence type="ECO:0000313" key="4">
    <source>
        <dbReference type="EMBL" id="AYD39991.1"/>
    </source>
</evidence>
<dbReference type="InterPro" id="IPR005081">
    <property type="entry name" value="SpoIIGA"/>
</dbReference>
<dbReference type="Proteomes" id="UP000266301">
    <property type="component" value="Chromosome"/>
</dbReference>
<gene>
    <name evidence="4" type="primary">spoIIGA</name>
    <name evidence="4" type="ORF">D4Z93_05465</name>
</gene>
<keyword evidence="1" id="KW-0064">Aspartyl protease</keyword>
<proteinExistence type="inferred from homology"/>
<feature type="transmembrane region" description="Helical" evidence="3">
    <location>
        <begin position="126"/>
        <end position="144"/>
    </location>
</feature>
<keyword evidence="5" id="KW-1185">Reference proteome</keyword>